<dbReference type="AlphaFoldDB" id="A0A3M7RXE2"/>
<comment type="caution">
    <text evidence="1">The sequence shown here is derived from an EMBL/GenBank/DDBJ whole genome shotgun (WGS) entry which is preliminary data.</text>
</comment>
<organism evidence="1 2">
    <name type="scientific">Brachionus plicatilis</name>
    <name type="common">Marine rotifer</name>
    <name type="synonym">Brachionus muelleri</name>
    <dbReference type="NCBI Taxonomy" id="10195"/>
    <lineage>
        <taxon>Eukaryota</taxon>
        <taxon>Metazoa</taxon>
        <taxon>Spiralia</taxon>
        <taxon>Gnathifera</taxon>
        <taxon>Rotifera</taxon>
        <taxon>Eurotatoria</taxon>
        <taxon>Monogononta</taxon>
        <taxon>Pseudotrocha</taxon>
        <taxon>Ploima</taxon>
        <taxon>Brachionidae</taxon>
        <taxon>Brachionus</taxon>
    </lineage>
</organism>
<evidence type="ECO:0000313" key="1">
    <source>
        <dbReference type="EMBL" id="RNA28142.1"/>
    </source>
</evidence>
<dbReference type="EMBL" id="REGN01002429">
    <property type="protein sequence ID" value="RNA28142.1"/>
    <property type="molecule type" value="Genomic_DNA"/>
</dbReference>
<gene>
    <name evidence="1" type="ORF">BpHYR1_052129</name>
</gene>
<dbReference type="Proteomes" id="UP000276133">
    <property type="component" value="Unassembled WGS sequence"/>
</dbReference>
<evidence type="ECO:0000313" key="2">
    <source>
        <dbReference type="Proteomes" id="UP000276133"/>
    </source>
</evidence>
<accession>A0A3M7RXE2</accession>
<reference evidence="1 2" key="1">
    <citation type="journal article" date="2018" name="Sci. Rep.">
        <title>Genomic signatures of local adaptation to the degree of environmental predictability in rotifers.</title>
        <authorList>
            <person name="Franch-Gras L."/>
            <person name="Hahn C."/>
            <person name="Garcia-Roger E.M."/>
            <person name="Carmona M.J."/>
            <person name="Serra M."/>
            <person name="Gomez A."/>
        </authorList>
    </citation>
    <scope>NUCLEOTIDE SEQUENCE [LARGE SCALE GENOMIC DNA]</scope>
    <source>
        <strain evidence="1">HYR1</strain>
    </source>
</reference>
<proteinExistence type="predicted"/>
<name>A0A3M7RXE2_BRAPC</name>
<keyword evidence="2" id="KW-1185">Reference proteome</keyword>
<sequence length="101" mass="12134">MFVNKNYCYDKNSKNSHLRIKRFHLNCHLSYFKYLNIGFIYEISKLNKDIVLYFFGGRSFVNFGPLKITTQNKTSGQSRELFCRKKIIMLLFSLEDRFQTI</sequence>
<protein>
    <submittedName>
        <fullName evidence="1">Uncharacterized protein</fullName>
    </submittedName>
</protein>